<protein>
    <submittedName>
        <fullName evidence="1">Uncharacterized protein</fullName>
    </submittedName>
</protein>
<evidence type="ECO:0000313" key="1">
    <source>
        <dbReference type="EMBL" id="MBM7058553.1"/>
    </source>
</evidence>
<evidence type="ECO:0000313" key="2">
    <source>
        <dbReference type="Proteomes" id="UP000712045"/>
    </source>
</evidence>
<comment type="caution">
    <text evidence="1">The sequence shown here is derived from an EMBL/GenBank/DDBJ whole genome shotgun (WGS) entry which is preliminary data.</text>
</comment>
<keyword evidence="2" id="KW-1185">Reference proteome</keyword>
<organism evidence="1 2">
    <name type="scientific">Streptomyces durocortorensis</name>
    <dbReference type="NCBI Taxonomy" id="2811104"/>
    <lineage>
        <taxon>Bacteria</taxon>
        <taxon>Bacillati</taxon>
        <taxon>Actinomycetota</taxon>
        <taxon>Actinomycetes</taxon>
        <taxon>Kitasatosporales</taxon>
        <taxon>Streptomycetaceae</taxon>
        <taxon>Streptomyces</taxon>
    </lineage>
</organism>
<sequence length="236" mass="26034">MTANPWEKLFADADARVREPRRPFDVGAGLRRLAHDIGYVPPTPVAPASPNARRRLGAMARCAVTQAGAASHVERLTALLGPDENEDSVTEFDGWTNGVDIDGVQVFACTLYLARHPESARFWWRFAAGAGHNGAAYCLYLDHLGLGEEREARFWKKQVTTTLFSSGPSHDPDPEEFLKALDSLTGYFVRNPTSRAVTTGHLEADVERVVDRYTDGLVCRPDARIADHIHTLVGRP</sequence>
<proteinExistence type="predicted"/>
<dbReference type="Proteomes" id="UP000712045">
    <property type="component" value="Unassembled WGS sequence"/>
</dbReference>
<accession>A0ABS2I8N5</accession>
<reference evidence="1 2" key="1">
    <citation type="submission" date="2021-02" db="EMBL/GenBank/DDBJ databases">
        <title>Genome Streptomyces sp. RHZ10.</title>
        <authorList>
            <person name="Besaury L."/>
        </authorList>
    </citation>
    <scope>NUCLEOTIDE SEQUENCE [LARGE SCALE GENOMIC DNA]</scope>
    <source>
        <strain evidence="1 2">RHZ10</strain>
    </source>
</reference>
<dbReference type="RefSeq" id="WP_205086625.1">
    <property type="nucleotide sequence ID" value="NZ_JAFEUF010000345.1"/>
</dbReference>
<gene>
    <name evidence="1" type="ORF">JS521_33275</name>
</gene>
<dbReference type="EMBL" id="JAFEUF010000345">
    <property type="protein sequence ID" value="MBM7058553.1"/>
    <property type="molecule type" value="Genomic_DNA"/>
</dbReference>
<name>A0ABS2I8N5_9ACTN</name>